<comment type="caution">
    <text evidence="2">The sequence shown here is derived from an EMBL/GenBank/DDBJ whole genome shotgun (WGS) entry which is preliminary data.</text>
</comment>
<dbReference type="AlphaFoldDB" id="A0AA87ZEY6"/>
<evidence type="ECO:0000256" key="1">
    <source>
        <dbReference type="SAM" id="MobiDB-lite"/>
    </source>
</evidence>
<feature type="region of interest" description="Disordered" evidence="1">
    <location>
        <begin position="26"/>
        <end position="146"/>
    </location>
</feature>
<name>A0AA87ZEY6_FICCA</name>
<organism evidence="2 3">
    <name type="scientific">Ficus carica</name>
    <name type="common">Common fig</name>
    <dbReference type="NCBI Taxonomy" id="3494"/>
    <lineage>
        <taxon>Eukaryota</taxon>
        <taxon>Viridiplantae</taxon>
        <taxon>Streptophyta</taxon>
        <taxon>Embryophyta</taxon>
        <taxon>Tracheophyta</taxon>
        <taxon>Spermatophyta</taxon>
        <taxon>Magnoliopsida</taxon>
        <taxon>eudicotyledons</taxon>
        <taxon>Gunneridae</taxon>
        <taxon>Pentapetalae</taxon>
        <taxon>rosids</taxon>
        <taxon>fabids</taxon>
        <taxon>Rosales</taxon>
        <taxon>Moraceae</taxon>
        <taxon>Ficeae</taxon>
        <taxon>Ficus</taxon>
    </lineage>
</organism>
<reference evidence="2" key="1">
    <citation type="submission" date="2023-07" db="EMBL/GenBank/DDBJ databases">
        <title>draft genome sequence of fig (Ficus carica).</title>
        <authorList>
            <person name="Takahashi T."/>
            <person name="Nishimura K."/>
        </authorList>
    </citation>
    <scope>NUCLEOTIDE SEQUENCE</scope>
</reference>
<gene>
    <name evidence="2" type="ORF">TIFTF001_002801</name>
</gene>
<proteinExistence type="predicted"/>
<sequence>MVVEGAEPKNYTWVSGYRVEFKRNEKGAYKNVRSYFKKQNCRGNPKTTQKPTEKESESRTPNPRSRSKPWPTNNEPPETASLATFSQTVGNSTERAQTQRSGASAEPSPRNHRQTPEQTKPDGASSFPVTDGRDSPEKKRFSGLEKSFPVSQMTKLPRGDQMFFYKIRGLLPPTSQLVRIFSRVDDFLLDWIHNHHISLRVIPSFRGVPICEALEKKSLPAMLAD</sequence>
<feature type="compositionally biased region" description="Basic and acidic residues" evidence="1">
    <location>
        <begin position="131"/>
        <end position="143"/>
    </location>
</feature>
<feature type="compositionally biased region" description="Polar residues" evidence="1">
    <location>
        <begin position="41"/>
        <end position="50"/>
    </location>
</feature>
<feature type="compositionally biased region" description="Polar residues" evidence="1">
    <location>
        <begin position="59"/>
        <end position="102"/>
    </location>
</feature>
<accession>A0AA87ZEY6</accession>
<keyword evidence="3" id="KW-1185">Reference proteome</keyword>
<protein>
    <submittedName>
        <fullName evidence="2">Uncharacterized protein</fullName>
    </submittedName>
</protein>
<dbReference type="Proteomes" id="UP001187192">
    <property type="component" value="Unassembled WGS sequence"/>
</dbReference>
<evidence type="ECO:0000313" key="2">
    <source>
        <dbReference type="EMBL" id="GMN30465.1"/>
    </source>
</evidence>
<dbReference type="EMBL" id="BTGU01000003">
    <property type="protein sequence ID" value="GMN30465.1"/>
    <property type="molecule type" value="Genomic_DNA"/>
</dbReference>
<evidence type="ECO:0000313" key="3">
    <source>
        <dbReference type="Proteomes" id="UP001187192"/>
    </source>
</evidence>